<feature type="region of interest" description="Disordered" evidence="19">
    <location>
        <begin position="141"/>
        <end position="172"/>
    </location>
</feature>
<evidence type="ECO:0000256" key="8">
    <source>
        <dbReference type="ARBA" id="ARBA00023054"/>
    </source>
</evidence>
<dbReference type="GO" id="GO:0005819">
    <property type="term" value="C:spindle"/>
    <property type="evidence" value="ECO:0007669"/>
    <property type="project" value="UniProtKB-SubCell"/>
</dbReference>
<evidence type="ECO:0000256" key="9">
    <source>
        <dbReference type="ARBA" id="ARBA00023212"/>
    </source>
</evidence>
<keyword evidence="5" id="KW-0963">Cytoplasm</keyword>
<comment type="caution">
    <text evidence="22">The sequence shown here is derived from an EMBL/GenBank/DDBJ whole genome shotgun (WGS) entry which is preliminary data.</text>
</comment>
<evidence type="ECO:0000256" key="7">
    <source>
        <dbReference type="ARBA" id="ARBA00022838"/>
    </source>
</evidence>
<sequence>MATSVFQPRTVRGVYLHEGLLSFCLCTVRLEDYESQHAHARSLQLLVTRNNDYHSPLSGTSKSLGGKDAQSSTSVTSYPRANLSVTSDRYPLPSRPPLAYPESNSRAIISALKNLQEKIRQLELERIKAEDNIRLLSKESTGYKQQLQKQTQSTDHVKDDISRKNRDLSRQLSDAESRCRLLEKQLEYMKKMVQNAETERSSVLAKQVSLEGDKALDRSNLQAKLEKLDKLEQEYLKLTKMQVLAENKIHDIEHKLQEEEHQRKLVQEKAAQLQTGLETNRILLKSLTPPTKQVKIKRRTSHMDKKPEQHGCSHTQPHYRLCLGDVPFVAGTSTAPSHSVRANVQHVLHLMKQHHKIFCNDRVVSEEPLDDTESNVRWKDNAALSSSSYWDLSEVLLTLEDEFGQMSFDHQELVKQIDEAHSDRLKEDLEEELEALVRRMEAKADQITKVRKHQAMLVKLLKEARSSKGGSGESSKSIRSRKDHHTAKHEPHRTSPGEKSRKSLQLLREMQTLKGSLQRDDVHWE</sequence>
<dbReference type="InterPro" id="IPR024957">
    <property type="entry name" value="Cep57_MT-bd_dom"/>
</dbReference>
<feature type="domain" description="Cep57 centrosome localisation" evidence="21">
    <location>
        <begin position="107"/>
        <end position="284"/>
    </location>
</feature>
<feature type="compositionally biased region" description="Polar residues" evidence="19">
    <location>
        <begin position="141"/>
        <end position="154"/>
    </location>
</feature>
<comment type="similarity">
    <text evidence="4">Belongs to the translokin family.</text>
</comment>
<evidence type="ECO:0000256" key="2">
    <source>
        <dbReference type="ARBA" id="ARBA00004300"/>
    </source>
</evidence>
<proteinExistence type="inferred from homology"/>
<dbReference type="Pfam" id="PF06657">
    <property type="entry name" value="Cep57_MT_bd"/>
    <property type="match status" value="1"/>
</dbReference>
<feature type="compositionally biased region" description="Polar residues" evidence="19">
    <location>
        <begin position="57"/>
        <end position="87"/>
    </location>
</feature>
<dbReference type="GO" id="GO:0042802">
    <property type="term" value="F:identical protein binding"/>
    <property type="evidence" value="ECO:0007669"/>
    <property type="project" value="InterPro"/>
</dbReference>
<dbReference type="GO" id="GO:0043015">
    <property type="term" value="F:gamma-tubulin binding"/>
    <property type="evidence" value="ECO:0007669"/>
    <property type="project" value="InterPro"/>
</dbReference>
<evidence type="ECO:0000256" key="15">
    <source>
        <dbReference type="ARBA" id="ARBA00070483"/>
    </source>
</evidence>
<comment type="subunit">
    <text evidence="14">Interacts with clip1, mis12, ndc80 and zwint. Interacts with gamma-tubulin.</text>
</comment>
<feature type="coiled-coil region" evidence="18">
    <location>
        <begin position="419"/>
        <end position="450"/>
    </location>
</feature>
<dbReference type="AlphaFoldDB" id="A0AAV7CI19"/>
<dbReference type="Pfam" id="PF14073">
    <property type="entry name" value="Cep57_CLD"/>
    <property type="match status" value="1"/>
</dbReference>
<evidence type="ECO:0000256" key="3">
    <source>
        <dbReference type="ARBA" id="ARBA00004629"/>
    </source>
</evidence>
<organism evidence="22 23">
    <name type="scientific">Engystomops pustulosus</name>
    <name type="common">Tungara frog</name>
    <name type="synonym">Physalaemus pustulosus</name>
    <dbReference type="NCBI Taxonomy" id="76066"/>
    <lineage>
        <taxon>Eukaryota</taxon>
        <taxon>Metazoa</taxon>
        <taxon>Chordata</taxon>
        <taxon>Craniata</taxon>
        <taxon>Vertebrata</taxon>
        <taxon>Euteleostomi</taxon>
        <taxon>Amphibia</taxon>
        <taxon>Batrachia</taxon>
        <taxon>Anura</taxon>
        <taxon>Neobatrachia</taxon>
        <taxon>Hyloidea</taxon>
        <taxon>Leptodactylidae</taxon>
        <taxon>Leiuperinae</taxon>
        <taxon>Engystomops</taxon>
    </lineage>
</organism>
<dbReference type="GO" id="GO:0005813">
    <property type="term" value="C:centrosome"/>
    <property type="evidence" value="ECO:0007669"/>
    <property type="project" value="UniProtKB-SubCell"/>
</dbReference>
<evidence type="ECO:0000313" key="23">
    <source>
        <dbReference type="Proteomes" id="UP000824782"/>
    </source>
</evidence>
<evidence type="ECO:0000313" key="22">
    <source>
        <dbReference type="EMBL" id="KAG8584613.1"/>
    </source>
</evidence>
<evidence type="ECO:0000256" key="10">
    <source>
        <dbReference type="ARBA" id="ARBA00023328"/>
    </source>
</evidence>
<accession>A0AAV7CI19</accession>
<name>A0AAV7CI19_ENGPU</name>
<evidence type="ECO:0000256" key="6">
    <source>
        <dbReference type="ARBA" id="ARBA00022701"/>
    </source>
</evidence>
<dbReference type="GO" id="GO:0005874">
    <property type="term" value="C:microtubule"/>
    <property type="evidence" value="ECO:0007669"/>
    <property type="project" value="UniProtKB-KW"/>
</dbReference>
<reference evidence="22" key="1">
    <citation type="thesis" date="2020" institute="ProQuest LLC" country="789 East Eisenhower Parkway, Ann Arbor, MI, USA">
        <title>Comparative Genomics and Chromosome Evolution.</title>
        <authorList>
            <person name="Mudd A.B."/>
        </authorList>
    </citation>
    <scope>NUCLEOTIDE SEQUENCE</scope>
    <source>
        <strain evidence="22">237g6f4</strain>
        <tissue evidence="22">Blood</tissue>
    </source>
</reference>
<gene>
    <name evidence="22" type="ORF">GDO81_004688</name>
</gene>
<feature type="compositionally biased region" description="Basic and acidic residues" evidence="19">
    <location>
        <begin position="155"/>
        <end position="172"/>
    </location>
</feature>
<evidence type="ECO:0000256" key="12">
    <source>
        <dbReference type="ARBA" id="ARBA00042578"/>
    </source>
</evidence>
<keyword evidence="8 18" id="KW-0175">Coiled coil</keyword>
<dbReference type="FunFam" id="1.20.58.90:FF:000003">
    <property type="entry name" value="Centrosomal protein of 57 kDa"/>
    <property type="match status" value="1"/>
</dbReference>
<keyword evidence="7" id="KW-0995">Kinetochore</keyword>
<feature type="region of interest" description="Disordered" evidence="19">
    <location>
        <begin position="462"/>
        <end position="525"/>
    </location>
</feature>
<feature type="region of interest" description="Disordered" evidence="19">
    <location>
        <begin position="291"/>
        <end position="314"/>
    </location>
</feature>
<keyword evidence="9" id="KW-0206">Cytoskeleton</keyword>
<evidence type="ECO:0000256" key="14">
    <source>
        <dbReference type="ARBA" id="ARBA00063967"/>
    </source>
</evidence>
<dbReference type="Proteomes" id="UP000824782">
    <property type="component" value="Unassembled WGS sequence"/>
</dbReference>
<feature type="compositionally biased region" description="Basic and acidic residues" evidence="19">
    <location>
        <begin position="301"/>
        <end position="311"/>
    </location>
</feature>
<evidence type="ECO:0000256" key="17">
    <source>
        <dbReference type="ARBA" id="ARBA00079349"/>
    </source>
</evidence>
<evidence type="ECO:0000259" key="21">
    <source>
        <dbReference type="Pfam" id="PF14073"/>
    </source>
</evidence>
<evidence type="ECO:0000256" key="13">
    <source>
        <dbReference type="ARBA" id="ARBA00055384"/>
    </source>
</evidence>
<dbReference type="InterPro" id="IPR051756">
    <property type="entry name" value="Centrosomal_MT-associated"/>
</dbReference>
<feature type="domain" description="Cep57 centrosome microtubule-binding" evidence="20">
    <location>
        <begin position="387"/>
        <end position="453"/>
    </location>
</feature>
<feature type="region of interest" description="Disordered" evidence="19">
    <location>
        <begin position="56"/>
        <end position="98"/>
    </location>
</feature>
<dbReference type="PANTHER" id="PTHR19336">
    <property type="entry name" value="UNCHARACTERIZED DUF1167"/>
    <property type="match status" value="1"/>
</dbReference>
<comment type="function">
    <text evidence="13">Required for spindle microtubule attachment to both kinetochores and centrosomes. Also functions to tether minus-ends of spindle microtubules to centrosomes. May act by forming ring-like structures around microtubules, or by serving as a cross-linker or scaffold at the attachment site.</text>
</comment>
<evidence type="ECO:0000256" key="1">
    <source>
        <dbReference type="ARBA" id="ARBA00004186"/>
    </source>
</evidence>
<feature type="compositionally biased region" description="Basic and acidic residues" evidence="19">
    <location>
        <begin position="488"/>
        <end position="501"/>
    </location>
</feature>
<evidence type="ECO:0000256" key="16">
    <source>
        <dbReference type="ARBA" id="ARBA00074214"/>
    </source>
</evidence>
<evidence type="ECO:0000259" key="20">
    <source>
        <dbReference type="Pfam" id="PF06657"/>
    </source>
</evidence>
<evidence type="ECO:0000256" key="18">
    <source>
        <dbReference type="SAM" id="Coils"/>
    </source>
</evidence>
<comment type="subcellular location">
    <subcellularLocation>
        <location evidence="3">Chromosome</location>
        <location evidence="3">Centromere</location>
        <location evidence="3">Kinetochore</location>
    </subcellularLocation>
    <subcellularLocation>
        <location evidence="2">Cytoplasm</location>
        <location evidence="2">Cytoskeleton</location>
        <location evidence="2">Microtubule organizing center</location>
        <location evidence="2">Centrosome</location>
    </subcellularLocation>
    <subcellularLocation>
        <location evidence="1">Cytoplasm</location>
        <location evidence="1">Cytoskeleton</location>
        <location evidence="1">Spindle</location>
    </subcellularLocation>
</comment>
<dbReference type="GO" id="GO:0008017">
    <property type="term" value="F:microtubule binding"/>
    <property type="evidence" value="ECO:0007669"/>
    <property type="project" value="InterPro"/>
</dbReference>
<dbReference type="PANTHER" id="PTHR19336:SF11">
    <property type="entry name" value="CENTROSOMAL PROTEIN OF 57 KDA"/>
    <property type="match status" value="1"/>
</dbReference>
<dbReference type="GO" id="GO:0000776">
    <property type="term" value="C:kinetochore"/>
    <property type="evidence" value="ECO:0007669"/>
    <property type="project" value="UniProtKB-KW"/>
</dbReference>
<dbReference type="SUPFAM" id="SSF57997">
    <property type="entry name" value="Tropomyosin"/>
    <property type="match status" value="1"/>
</dbReference>
<dbReference type="Gene3D" id="1.20.58.90">
    <property type="match status" value="1"/>
</dbReference>
<keyword evidence="23" id="KW-1185">Reference proteome</keyword>
<keyword evidence="10" id="KW-0137">Centromere</keyword>
<dbReference type="InterPro" id="IPR025913">
    <property type="entry name" value="Cep57_CLD"/>
</dbReference>
<protein>
    <recommendedName>
        <fullName evidence="15">Centrosomal protein CEP57L1</fullName>
    </recommendedName>
    <alternativeName>
        <fullName evidence="11">Centrosomal protein 57kDa-like protein 1</fullName>
    </alternativeName>
    <alternativeName>
        <fullName evidence="16">Centrosomal protein cep57l1</fullName>
    </alternativeName>
    <alternativeName>
        <fullName evidence="17">Centrosomal protein of 57 kDa</fullName>
    </alternativeName>
    <alternativeName>
        <fullName evidence="12">Cep57-related protein</fullName>
    </alternativeName>
</protein>
<evidence type="ECO:0000256" key="4">
    <source>
        <dbReference type="ARBA" id="ARBA00008179"/>
    </source>
</evidence>
<evidence type="ECO:0000256" key="19">
    <source>
        <dbReference type="SAM" id="MobiDB-lite"/>
    </source>
</evidence>
<keyword evidence="6" id="KW-0493">Microtubule</keyword>
<evidence type="ECO:0000256" key="5">
    <source>
        <dbReference type="ARBA" id="ARBA00022490"/>
    </source>
</evidence>
<feature type="compositionally biased region" description="Basic residues" evidence="19">
    <location>
        <begin position="478"/>
        <end position="487"/>
    </location>
</feature>
<evidence type="ECO:0000256" key="11">
    <source>
        <dbReference type="ARBA" id="ARBA00041218"/>
    </source>
</evidence>
<dbReference type="EMBL" id="WNYA01000002">
    <property type="protein sequence ID" value="KAG8584613.1"/>
    <property type="molecule type" value="Genomic_DNA"/>
</dbReference>